<feature type="domain" description="AMP-dependent synthetase/ligase" evidence="5">
    <location>
        <begin position="43"/>
        <end position="450"/>
    </location>
</feature>
<dbReference type="InterPro" id="IPR042099">
    <property type="entry name" value="ANL_N_sf"/>
</dbReference>
<evidence type="ECO:0000313" key="6">
    <source>
        <dbReference type="EMBL" id="OAF66429.1"/>
    </source>
</evidence>
<dbReference type="PANTHER" id="PTHR43272">
    <property type="entry name" value="LONG-CHAIN-FATTY-ACID--COA LIGASE"/>
    <property type="match status" value="1"/>
</dbReference>
<protein>
    <recommendedName>
        <fullName evidence="4">long-chain-fatty-acid--CoA ligase</fullName>
        <ecNumber evidence="4">6.2.1.3</ecNumber>
    </recommendedName>
</protein>
<evidence type="ECO:0000259" key="5">
    <source>
        <dbReference type="Pfam" id="PF00501"/>
    </source>
</evidence>
<gene>
    <name evidence="6" type="ORF">A3Q56_05854</name>
</gene>
<evidence type="ECO:0000256" key="2">
    <source>
        <dbReference type="ARBA" id="ARBA00022832"/>
    </source>
</evidence>
<dbReference type="AlphaFoldDB" id="A0A177AWR0"/>
<dbReference type="EMBL" id="LWCA01000935">
    <property type="protein sequence ID" value="OAF66429.1"/>
    <property type="molecule type" value="Genomic_DNA"/>
</dbReference>
<name>A0A177AWR0_9BILA</name>
<keyword evidence="2" id="KW-0276">Fatty acid metabolism</keyword>
<evidence type="ECO:0000256" key="4">
    <source>
        <dbReference type="ARBA" id="ARBA00026121"/>
    </source>
</evidence>
<accession>A0A177AWR0</accession>
<evidence type="ECO:0000313" key="7">
    <source>
        <dbReference type="Proteomes" id="UP000078046"/>
    </source>
</evidence>
<dbReference type="SUPFAM" id="SSF56801">
    <property type="entry name" value="Acetyl-CoA synthetase-like"/>
    <property type="match status" value="1"/>
</dbReference>
<comment type="caution">
    <text evidence="6">The sequence shown here is derived from an EMBL/GenBank/DDBJ whole genome shotgun (WGS) entry which is preliminary data.</text>
</comment>
<dbReference type="Pfam" id="PF00501">
    <property type="entry name" value="AMP-binding"/>
    <property type="match status" value="1"/>
</dbReference>
<reference evidence="6 7" key="1">
    <citation type="submission" date="2016-04" db="EMBL/GenBank/DDBJ databases">
        <title>The genome of Intoshia linei affirms orthonectids as highly simplified spiralians.</title>
        <authorList>
            <person name="Mikhailov K.V."/>
            <person name="Slusarev G.S."/>
            <person name="Nikitin M.A."/>
            <person name="Logacheva M.D."/>
            <person name="Penin A."/>
            <person name="Aleoshin V."/>
            <person name="Panchin Y.V."/>
        </authorList>
    </citation>
    <scope>NUCLEOTIDE SEQUENCE [LARGE SCALE GENOMIC DNA]</scope>
    <source>
        <strain evidence="6">Intl2013</strain>
        <tissue evidence="6">Whole animal</tissue>
    </source>
</reference>
<dbReference type="GO" id="GO:0016020">
    <property type="term" value="C:membrane"/>
    <property type="evidence" value="ECO:0007669"/>
    <property type="project" value="TreeGrafter"/>
</dbReference>
<dbReference type="PANTHER" id="PTHR43272:SF32">
    <property type="entry name" value="AMP-DEPENDENT SYNTHETASE_LIGASE DOMAIN-CONTAINING PROTEIN"/>
    <property type="match status" value="1"/>
</dbReference>
<dbReference type="InterPro" id="IPR020845">
    <property type="entry name" value="AMP-binding_CS"/>
</dbReference>
<dbReference type="GO" id="GO:0004467">
    <property type="term" value="F:long-chain fatty acid-CoA ligase activity"/>
    <property type="evidence" value="ECO:0007669"/>
    <property type="project" value="UniProtKB-EC"/>
</dbReference>
<evidence type="ECO:0000256" key="3">
    <source>
        <dbReference type="ARBA" id="ARBA00023098"/>
    </source>
</evidence>
<keyword evidence="3" id="KW-0443">Lipid metabolism</keyword>
<sequence length="643" mass="73182">MSNLKYFTSNLSDEVKLRDDDNDTVQSITIPQLLDETIERLDKGKTALMCQDDIGEPWNSMSFKDYKKNIHIVAKSLLSLDVKEMDSVGIIGFNDVYWHLSYLAAIHCGAVSVGIYTTNSPSAIKYCLNIADCKVIIVETCHLLENVRKIVHETNIIRIILINNDSNLTLNENEILWKDFILYAQKNDLQELLEKRINSLKFNKCCSIVFTSGTTGFPKAAMLTHDNLIWTSKKFSSEVTGKSRFIFGKEKLISYLPLSHIAPQLLDIVAPILLGSTVYFAQPSALKGTLSQTLREVTPTIFLGVPRVFEKIEEKIIEQTIQKSENMKKIFKWTQKVGLNHYKSNKNYFKYKLSKKLILNKIRKALGFQNCKYIIYGAAPIKDRTLNFFVSLNIYINGIYGMSETCGPQTIMVPGEFDNYSVGRAYHGTRTRINENQEIEVYGRNIFMGYKDNHQETIDAFTNDFYLKTGDQGAMDSKTKKICIIGRLKEILITSGGENIAVKYIENTLLKELPILSNAVVVGDDKKYLTVILTLKTITDMVTMLPTDDLTIEAVEWLKKLGSKNTKSSAIYEGTDTITIKAIEAGIQRTNEQSINRPSKIQRWTLLKNDFSIKNDELTPTMKLKRNVILKKYNHIVEALYQM</sequence>
<dbReference type="GO" id="GO:0005783">
    <property type="term" value="C:endoplasmic reticulum"/>
    <property type="evidence" value="ECO:0007669"/>
    <property type="project" value="TreeGrafter"/>
</dbReference>
<dbReference type="EC" id="6.2.1.3" evidence="4"/>
<dbReference type="PROSITE" id="PS00455">
    <property type="entry name" value="AMP_BINDING"/>
    <property type="match status" value="1"/>
</dbReference>
<proteinExistence type="predicted"/>
<dbReference type="InterPro" id="IPR000873">
    <property type="entry name" value="AMP-dep_synth/lig_dom"/>
</dbReference>
<keyword evidence="7" id="KW-1185">Reference proteome</keyword>
<keyword evidence="1" id="KW-0436">Ligase</keyword>
<evidence type="ECO:0000256" key="1">
    <source>
        <dbReference type="ARBA" id="ARBA00022598"/>
    </source>
</evidence>
<dbReference type="OrthoDB" id="3633556at2759"/>
<organism evidence="6 7">
    <name type="scientific">Intoshia linei</name>
    <dbReference type="NCBI Taxonomy" id="1819745"/>
    <lineage>
        <taxon>Eukaryota</taxon>
        <taxon>Metazoa</taxon>
        <taxon>Spiralia</taxon>
        <taxon>Lophotrochozoa</taxon>
        <taxon>Mesozoa</taxon>
        <taxon>Orthonectida</taxon>
        <taxon>Rhopaluridae</taxon>
        <taxon>Intoshia</taxon>
    </lineage>
</organism>
<dbReference type="Gene3D" id="3.40.50.12780">
    <property type="entry name" value="N-terminal domain of ligase-like"/>
    <property type="match status" value="1"/>
</dbReference>
<dbReference type="Proteomes" id="UP000078046">
    <property type="component" value="Unassembled WGS sequence"/>
</dbReference>